<organism evidence="2 3">
    <name type="scientific">Heterodera schachtii</name>
    <name type="common">Sugarbeet cyst nematode worm</name>
    <name type="synonym">Tylenchus schachtii</name>
    <dbReference type="NCBI Taxonomy" id="97005"/>
    <lineage>
        <taxon>Eukaryota</taxon>
        <taxon>Metazoa</taxon>
        <taxon>Ecdysozoa</taxon>
        <taxon>Nematoda</taxon>
        <taxon>Chromadorea</taxon>
        <taxon>Rhabditida</taxon>
        <taxon>Tylenchina</taxon>
        <taxon>Tylenchomorpha</taxon>
        <taxon>Tylenchoidea</taxon>
        <taxon>Heteroderidae</taxon>
        <taxon>Heteroderinae</taxon>
        <taxon>Heterodera</taxon>
    </lineage>
</organism>
<dbReference type="Proteomes" id="UP001620645">
    <property type="component" value="Unassembled WGS sequence"/>
</dbReference>
<dbReference type="AlphaFoldDB" id="A0ABD2J746"/>
<accession>A0ABD2J746</accession>
<proteinExistence type="predicted"/>
<dbReference type="EMBL" id="JBICCN010000212">
    <property type="protein sequence ID" value="KAL3086148.1"/>
    <property type="molecule type" value="Genomic_DNA"/>
</dbReference>
<feature type="domain" description="BTB" evidence="1">
    <location>
        <begin position="2"/>
        <end position="76"/>
    </location>
</feature>
<dbReference type="Gene3D" id="3.30.710.10">
    <property type="entry name" value="Potassium Channel Kv1.1, Chain A"/>
    <property type="match status" value="1"/>
</dbReference>
<dbReference type="PANTHER" id="PTHR45774">
    <property type="entry name" value="BTB/POZ DOMAIN-CONTAINING"/>
    <property type="match status" value="1"/>
</dbReference>
<reference evidence="2 3" key="1">
    <citation type="submission" date="2024-10" db="EMBL/GenBank/DDBJ databases">
        <authorList>
            <person name="Kim D."/>
        </authorList>
    </citation>
    <scope>NUCLEOTIDE SEQUENCE [LARGE SCALE GENOMIC DNA]</scope>
    <source>
        <strain evidence="2">Taebaek</strain>
    </source>
</reference>
<name>A0ABD2J746_HETSC</name>
<dbReference type="SUPFAM" id="SSF54695">
    <property type="entry name" value="POZ domain"/>
    <property type="match status" value="1"/>
</dbReference>
<sequence>MCLNVFEAMFRYDTKNAKTEAHSAELPNPVEMPDVEAAAFKVMLSFIYAADLSKLDGKNAMAVLYAAKKYGVNGLIGFRPSMFAITFVKMPSNYSSLRNFCKLALRWADEKCRQNAIECSAENRRDALARHCSKFVFQRILPKASFLLAF</sequence>
<dbReference type="InterPro" id="IPR011333">
    <property type="entry name" value="SKP1/BTB/POZ_sf"/>
</dbReference>
<evidence type="ECO:0000259" key="1">
    <source>
        <dbReference type="Pfam" id="PF00651"/>
    </source>
</evidence>
<comment type="caution">
    <text evidence="2">The sequence shown here is derived from an EMBL/GenBank/DDBJ whole genome shotgun (WGS) entry which is preliminary data.</text>
</comment>
<dbReference type="Pfam" id="PF00651">
    <property type="entry name" value="BTB"/>
    <property type="match status" value="1"/>
</dbReference>
<protein>
    <recommendedName>
        <fullName evidence="1">BTB domain-containing protein</fullName>
    </recommendedName>
</protein>
<evidence type="ECO:0000313" key="3">
    <source>
        <dbReference type="Proteomes" id="UP001620645"/>
    </source>
</evidence>
<evidence type="ECO:0000313" key="2">
    <source>
        <dbReference type="EMBL" id="KAL3086148.1"/>
    </source>
</evidence>
<keyword evidence="3" id="KW-1185">Reference proteome</keyword>
<dbReference type="InterPro" id="IPR000210">
    <property type="entry name" value="BTB/POZ_dom"/>
</dbReference>
<gene>
    <name evidence="2" type="ORF">niasHS_008921</name>
</gene>
<dbReference type="PANTHER" id="PTHR45774:SF3">
    <property type="entry name" value="BTB (POZ) DOMAIN-CONTAINING 2B-RELATED"/>
    <property type="match status" value="1"/>
</dbReference>